<name>A0AA43QX07_9LECA</name>
<dbReference type="Proteomes" id="UP001161017">
    <property type="component" value="Unassembled WGS sequence"/>
</dbReference>
<keyword evidence="2 6" id="KW-0812">Transmembrane</keyword>
<feature type="transmembrane region" description="Helical" evidence="6">
    <location>
        <begin position="99"/>
        <end position="116"/>
    </location>
</feature>
<evidence type="ECO:0000256" key="2">
    <source>
        <dbReference type="ARBA" id="ARBA00022692"/>
    </source>
</evidence>
<feature type="transmembrane region" description="Helical" evidence="6">
    <location>
        <begin position="369"/>
        <end position="390"/>
    </location>
</feature>
<evidence type="ECO:0000256" key="4">
    <source>
        <dbReference type="ARBA" id="ARBA00023136"/>
    </source>
</evidence>
<organism evidence="8 9">
    <name type="scientific">Ramalina farinacea</name>
    <dbReference type="NCBI Taxonomy" id="258253"/>
    <lineage>
        <taxon>Eukaryota</taxon>
        <taxon>Fungi</taxon>
        <taxon>Dikarya</taxon>
        <taxon>Ascomycota</taxon>
        <taxon>Pezizomycotina</taxon>
        <taxon>Lecanoromycetes</taxon>
        <taxon>OSLEUM clade</taxon>
        <taxon>Lecanoromycetidae</taxon>
        <taxon>Lecanorales</taxon>
        <taxon>Lecanorineae</taxon>
        <taxon>Ramalinaceae</taxon>
        <taxon>Ramalina</taxon>
    </lineage>
</organism>
<comment type="subcellular location">
    <subcellularLocation>
        <location evidence="1">Membrane</location>
        <topology evidence="1">Multi-pass membrane protein</topology>
    </subcellularLocation>
</comment>
<feature type="transmembrane region" description="Helical" evidence="6">
    <location>
        <begin position="216"/>
        <end position="236"/>
    </location>
</feature>
<dbReference type="SUPFAM" id="SSF103473">
    <property type="entry name" value="MFS general substrate transporter"/>
    <property type="match status" value="1"/>
</dbReference>
<dbReference type="InterPro" id="IPR020846">
    <property type="entry name" value="MFS_dom"/>
</dbReference>
<evidence type="ECO:0000259" key="7">
    <source>
        <dbReference type="PROSITE" id="PS50850"/>
    </source>
</evidence>
<dbReference type="EMBL" id="JAPUFD010000021">
    <property type="protein sequence ID" value="MDI1492896.1"/>
    <property type="molecule type" value="Genomic_DNA"/>
</dbReference>
<keyword evidence="9" id="KW-1185">Reference proteome</keyword>
<evidence type="ECO:0000256" key="5">
    <source>
        <dbReference type="SAM" id="MobiDB-lite"/>
    </source>
</evidence>
<dbReference type="PANTHER" id="PTHR23502">
    <property type="entry name" value="MAJOR FACILITATOR SUPERFAMILY"/>
    <property type="match status" value="1"/>
</dbReference>
<dbReference type="PANTHER" id="PTHR23502:SF181">
    <property type="entry name" value="MAJOR FACILITATOR SUPERFAMILY (MFS) PROFILE DOMAIN-CONTAINING PROTEIN"/>
    <property type="match status" value="1"/>
</dbReference>
<reference evidence="8" key="1">
    <citation type="journal article" date="2023" name="Genome Biol. Evol.">
        <title>First Whole Genome Sequence and Flow Cytometry Genome Size Data for the Lichen-Forming Fungus Ramalina farinacea (Ascomycota).</title>
        <authorList>
            <person name="Llewellyn T."/>
            <person name="Mian S."/>
            <person name="Hill R."/>
            <person name="Leitch I.J."/>
            <person name="Gaya E."/>
        </authorList>
    </citation>
    <scope>NUCLEOTIDE SEQUENCE</scope>
    <source>
        <strain evidence="8">LIQ254RAFAR</strain>
    </source>
</reference>
<dbReference type="InterPro" id="IPR011701">
    <property type="entry name" value="MFS"/>
</dbReference>
<dbReference type="Pfam" id="PF07690">
    <property type="entry name" value="MFS_1"/>
    <property type="match status" value="1"/>
</dbReference>
<feature type="transmembrane region" description="Helical" evidence="6">
    <location>
        <begin position="60"/>
        <end position="87"/>
    </location>
</feature>
<gene>
    <name evidence="8" type="ORF">OHK93_004679</name>
</gene>
<feature type="compositionally biased region" description="Basic and acidic residues" evidence="5">
    <location>
        <begin position="11"/>
        <end position="20"/>
    </location>
</feature>
<feature type="transmembrane region" description="Helical" evidence="6">
    <location>
        <begin position="185"/>
        <end position="204"/>
    </location>
</feature>
<evidence type="ECO:0000313" key="8">
    <source>
        <dbReference type="EMBL" id="MDI1492896.1"/>
    </source>
</evidence>
<feature type="transmembrane region" description="Helical" evidence="6">
    <location>
        <begin position="328"/>
        <end position="349"/>
    </location>
</feature>
<proteinExistence type="predicted"/>
<accession>A0AA43QX07</accession>
<comment type="caution">
    <text evidence="8">The sequence shown here is derived from an EMBL/GenBank/DDBJ whole genome shotgun (WGS) entry which is preliminary data.</text>
</comment>
<evidence type="ECO:0000256" key="6">
    <source>
        <dbReference type="SAM" id="Phobius"/>
    </source>
</evidence>
<protein>
    <recommendedName>
        <fullName evidence="7">Major facilitator superfamily (MFS) profile domain-containing protein</fullName>
    </recommendedName>
</protein>
<dbReference type="GO" id="GO:0022857">
    <property type="term" value="F:transmembrane transporter activity"/>
    <property type="evidence" value="ECO:0007669"/>
    <property type="project" value="InterPro"/>
</dbReference>
<dbReference type="PROSITE" id="PS50850">
    <property type="entry name" value="MFS"/>
    <property type="match status" value="1"/>
</dbReference>
<dbReference type="AlphaFoldDB" id="A0AA43QX07"/>
<feature type="region of interest" description="Disordered" evidence="5">
    <location>
        <begin position="1"/>
        <end position="47"/>
    </location>
</feature>
<sequence length="458" mass="50651">MEKIPNNMETKSLDTPDKNESSSGESYSAGLRLDSKGLPLSPQPSEDPLEPLNWKSWLKLVVLLEVSTLSFLALFNAALITPTFVPLSKYLHQTITETAYITSIFIAFAGASSLLWNPISNVYGRRPVYIVSIALSIASSAASGASSSYGELLAFRALNGFFGGVALGLGSATVSDLYFTHERGLYMGIYTLSLITGGHVAPIIGGFIERSLTWRWCFYIPAIITAFMLPLFILTVPETLYPHTQLEQGYRPFKSWMHNMTMKGSLDPRRRLRITDFVRPLQMLWYPSVSLPTLYYAVSFGWGSILFIISSASIFAKTYHFKPYQTGVLLGVPLTVGSLLGEMLSGAFSDWIYSRRALARGGARKPEDRLFALGPAIILLPLGLIIEGVCIERKTHWSGVGMGIAIASFGLQIASTIIYTYTNEVKSIFPLDFKQKHATAFQPLLMRICSAIDHRPRK</sequence>
<dbReference type="GO" id="GO:0005886">
    <property type="term" value="C:plasma membrane"/>
    <property type="evidence" value="ECO:0007669"/>
    <property type="project" value="TreeGrafter"/>
</dbReference>
<feature type="transmembrane region" description="Helical" evidence="6">
    <location>
        <begin position="402"/>
        <end position="421"/>
    </location>
</feature>
<keyword evidence="4 6" id="KW-0472">Membrane</keyword>
<evidence type="ECO:0000256" key="3">
    <source>
        <dbReference type="ARBA" id="ARBA00022989"/>
    </source>
</evidence>
<feature type="domain" description="Major facilitator superfamily (MFS) profile" evidence="7">
    <location>
        <begin position="62"/>
        <end position="458"/>
    </location>
</feature>
<dbReference type="InterPro" id="IPR036259">
    <property type="entry name" value="MFS_trans_sf"/>
</dbReference>
<dbReference type="Gene3D" id="1.20.1250.20">
    <property type="entry name" value="MFS general substrate transporter like domains"/>
    <property type="match status" value="1"/>
</dbReference>
<evidence type="ECO:0000256" key="1">
    <source>
        <dbReference type="ARBA" id="ARBA00004141"/>
    </source>
</evidence>
<feature type="transmembrane region" description="Helical" evidence="6">
    <location>
        <begin position="128"/>
        <end position="145"/>
    </location>
</feature>
<feature type="transmembrane region" description="Helical" evidence="6">
    <location>
        <begin position="294"/>
        <end position="316"/>
    </location>
</feature>
<keyword evidence="3 6" id="KW-1133">Transmembrane helix</keyword>
<evidence type="ECO:0000313" key="9">
    <source>
        <dbReference type="Proteomes" id="UP001161017"/>
    </source>
</evidence>